<dbReference type="SMART" id="SM00490">
    <property type="entry name" value="HELICc"/>
    <property type="match status" value="1"/>
</dbReference>
<dbReference type="STRING" id="454171.CP488_00347"/>
<dbReference type="GO" id="GO:0036297">
    <property type="term" value="P:interstrand cross-link repair"/>
    <property type="evidence" value="ECO:0007669"/>
    <property type="project" value="TreeGrafter"/>
</dbReference>
<dbReference type="Proteomes" id="UP000014227">
    <property type="component" value="Chromosome I"/>
</dbReference>
<dbReference type="SUPFAM" id="SSF52980">
    <property type="entry name" value="Restriction endonuclease-like"/>
    <property type="match status" value="1"/>
</dbReference>
<dbReference type="eggNOG" id="COG2852">
    <property type="taxonomic scope" value="Bacteria"/>
</dbReference>
<dbReference type="InterPro" id="IPR011545">
    <property type="entry name" value="DEAD/DEAH_box_helicase_dom"/>
</dbReference>
<dbReference type="KEGG" id="ccz:CCALI_00804"/>
<keyword evidence="6" id="KW-0378">Hydrolase</keyword>
<evidence type="ECO:0000313" key="6">
    <source>
        <dbReference type="EMBL" id="CCW34629.1"/>
    </source>
</evidence>
<dbReference type="RefSeq" id="WP_016482189.1">
    <property type="nucleotide sequence ID" value="NC_021487.1"/>
</dbReference>
<dbReference type="PANTHER" id="PTHR47957">
    <property type="entry name" value="ATP-DEPENDENT HELICASE HRQ1"/>
    <property type="match status" value="1"/>
</dbReference>
<dbReference type="InterPro" id="IPR011335">
    <property type="entry name" value="Restrct_endonuc-II-like"/>
</dbReference>
<dbReference type="Pfam" id="PF00271">
    <property type="entry name" value="Helicase_C"/>
    <property type="match status" value="1"/>
</dbReference>
<feature type="domain" description="Helicase ATP-binding" evidence="4">
    <location>
        <begin position="96"/>
        <end position="295"/>
    </location>
</feature>
<dbReference type="SUPFAM" id="SSF52540">
    <property type="entry name" value="P-loop containing nucleoside triphosphate hydrolases"/>
    <property type="match status" value="2"/>
</dbReference>
<evidence type="ECO:0000256" key="2">
    <source>
        <dbReference type="ARBA" id="ARBA00022840"/>
    </source>
</evidence>
<dbReference type="HOGENOM" id="CLU_001338_1_1_0"/>
<dbReference type="InterPro" id="IPR027417">
    <property type="entry name" value="P-loop_NTPase"/>
</dbReference>
<dbReference type="Gene3D" id="3.40.50.300">
    <property type="entry name" value="P-loop containing nucleotide triphosphate hydrolases"/>
    <property type="match status" value="2"/>
</dbReference>
<dbReference type="Pfam" id="PF09369">
    <property type="entry name" value="MZB"/>
    <property type="match status" value="1"/>
</dbReference>
<keyword evidence="2" id="KW-0067">ATP-binding</keyword>
<dbReference type="SMART" id="SM00487">
    <property type="entry name" value="DEXDc"/>
    <property type="match status" value="1"/>
</dbReference>
<keyword evidence="7" id="KW-1185">Reference proteome</keyword>
<dbReference type="PANTHER" id="PTHR47957:SF3">
    <property type="entry name" value="ATP-DEPENDENT HELICASE HRQ1"/>
    <property type="match status" value="1"/>
</dbReference>
<dbReference type="eggNOG" id="COG1201">
    <property type="taxonomic scope" value="Bacteria"/>
</dbReference>
<proteinExistence type="predicted"/>
<name>S0ET95_CHTCT</name>
<dbReference type="InterPro" id="IPR001650">
    <property type="entry name" value="Helicase_C-like"/>
</dbReference>
<evidence type="ECO:0000256" key="3">
    <source>
        <dbReference type="SAM" id="MobiDB-lite"/>
    </source>
</evidence>
<evidence type="ECO:0000313" key="7">
    <source>
        <dbReference type="Proteomes" id="UP000014227"/>
    </source>
</evidence>
<dbReference type="OrthoDB" id="9815222at2"/>
<feature type="compositionally biased region" description="Basic and acidic residues" evidence="3">
    <location>
        <begin position="535"/>
        <end position="551"/>
    </location>
</feature>
<feature type="domain" description="Helicase C-terminal" evidence="5">
    <location>
        <begin position="925"/>
        <end position="1098"/>
    </location>
</feature>
<organism evidence="6 7">
    <name type="scientific">Chthonomonas calidirosea (strain DSM 23976 / ICMP 18418 / T49)</name>
    <dbReference type="NCBI Taxonomy" id="1303518"/>
    <lineage>
        <taxon>Bacteria</taxon>
        <taxon>Bacillati</taxon>
        <taxon>Armatimonadota</taxon>
        <taxon>Chthonomonadia</taxon>
        <taxon>Chthonomonadales</taxon>
        <taxon>Chthonomonadaceae</taxon>
        <taxon>Chthonomonas</taxon>
    </lineage>
</organism>
<protein>
    <submittedName>
        <fullName evidence="6">Distinct helicase family with a unique C-terminal domain including a metal-binding cysteine cluster</fullName>
    </submittedName>
</protein>
<accession>S0ET95</accession>
<dbReference type="PROSITE" id="PS51194">
    <property type="entry name" value="HELICASE_CTER"/>
    <property type="match status" value="1"/>
</dbReference>
<dbReference type="GO" id="GO:0006289">
    <property type="term" value="P:nucleotide-excision repair"/>
    <property type="evidence" value="ECO:0007669"/>
    <property type="project" value="TreeGrafter"/>
</dbReference>
<gene>
    <name evidence="6" type="ORF">CCALI_00804</name>
</gene>
<dbReference type="Pfam" id="PF00270">
    <property type="entry name" value="DEAD"/>
    <property type="match status" value="1"/>
</dbReference>
<keyword evidence="1" id="KW-0547">Nucleotide-binding</keyword>
<dbReference type="InterPro" id="IPR014001">
    <property type="entry name" value="Helicase_ATP-bd"/>
</dbReference>
<dbReference type="InterPro" id="IPR018973">
    <property type="entry name" value="MZB"/>
</dbReference>
<feature type="region of interest" description="Disordered" evidence="3">
    <location>
        <begin position="521"/>
        <end position="551"/>
    </location>
</feature>
<dbReference type="GO" id="GO:0005524">
    <property type="term" value="F:ATP binding"/>
    <property type="evidence" value="ECO:0007669"/>
    <property type="project" value="UniProtKB-KW"/>
</dbReference>
<dbReference type="InParanoid" id="S0ET95"/>
<keyword evidence="6" id="KW-0347">Helicase</keyword>
<evidence type="ECO:0000256" key="1">
    <source>
        <dbReference type="ARBA" id="ARBA00022741"/>
    </source>
</evidence>
<evidence type="ECO:0000259" key="5">
    <source>
        <dbReference type="PROSITE" id="PS51194"/>
    </source>
</evidence>
<sequence>MTPNIPLAVRNLIEEYRSFLRTTYRFLDPHLRKQFEEHLERAYVVVKGPYVTLARDFALGPTLEELVRMGEAHPGLLQVRWPFGKGQLFAHQERALQIGRAGRSFVVTTGTGSGKTEAFLLPMLDGILRRKAGGVEGLQAIIVYPMNALAHDQLERLRRLLRGTGLNISFGLYTGESDSASLTLREEPAETERLSRAAIRENPPDVLLTNYKQLDFLLVRREDRHMFQPSLRYLVLDELHSYRGALATEIACLLRRLKTQSGLGSGDLVAIGTSATVASESDGLKALAQFASTLFGEEVRPEDIVAESYMRRVEAEEEYAPPLADLDEAALLALDPNDEQKVIALAEALTGRSCPAEGAVANRVGAVLAGNKVVRALEEFFTEPRTVAEAVEHLRETLPERKDADPERVQREIEAYLLVGSVGDEEHPPRLRPKLHTFFHGVYDVGLCLNPECRTLVPHGGAECPRCGSVAHPAALCRTCGQDFVKVRFAGEDDDRPIGTSDFFSGEYTGFLTHEIRELDEGPGTFDEEDEERAEAERAQERERRDRRQKKAEGRLSEVGVCIGCGRLVPQPGATCPSCNRATVRMLLHRGTLNTCPACGDSYTRADIVTPLHTGTASTVSVLANHHLDHLQGEDRKLLVFTDNRQDAAHQAGYTKDKHRVFALRHVLAHELREAGADGLYLTELPQRLFDRFLQIGLITHRPSRPEQRRWLDALTYQVANELTRYSRQRASLENLGLVAVEYEGLEELSEDGRFLAAAQNAGLQPDTALNLVQAVLDVMRKNRAVAYDGRPETGTDLAFFTEYIDPSKEHRYRELEGEPYAVRFPDRDRAPKAFALDRPDHIRNSSRLMGFVQENPRAGQLTATHKLVARLVGGREPAEAFLHAVVPLLVEYEVLVSVRFPIPAREQVRGLQALQVDPRRIRLRFTQEGYRCNACQTWRAYELPTCPTPKCQTGCLVPVLLDRENYYVRLYLERSPGRLKIDEHSAQIGEEERTRRETDFKEGRLDALVCTPTLELGVDIGPLLTVVLRNAPPTPANYAQRVGRAGRRLRIGFVSTFCSGGTHDRHAFLRPEWFVSGRFEPPRLRLDNPQIVFRHLRAYLLSRLDAQLPFLLKELLDDVQHPSRWRREALDQLFGEVHSRRDELVEELLKVMARDRDLGLVGRYSREDITAVVDGFQNELIAVLERWWHRVEQLDREFREFSKIGSTRQDQRKAKARQRAYYEITQDPERAYILNYLSTQQLLPAYQFPVETFSLDPGVVDTPTIYRAAAIAIEEFAPGNFIYANGHKLRSIRVLYPGGPGAAAMQSARSDAEAAGRLQAFHFCEACDEVVESGRNSCPRCAAPLGQATDVVFVDAFEAEESFRITSEEESRQRQFFDRREALLAQSAVMCRVYPYALHPVELLKLAEILVTNWGPLDRKTGEGRRFWLCPDCGRHLPYNPEDKTHERQVRQWREDHARFCRGELVQLVLAHRFQADCLILNLPGREDAAPIGRRIIPQTAVTLAEALRAGAGRLLELELDELGVFVRRPLAGSGTEQIVFYETVPGGAGYLEEMAARLPEVAQEAQRVLYDHDCSRACYRCLKHYRNQRWHSLFNKDLVRDVLVAMANLDRVQPETANHGAGAARLKQMIDARSSVSDTTFSRYPKGVIEEPLRAALERLGVTDGDRDFEVRDEQGRIVTVPDFAWPDAKVAVYCDSYAYHGNPDILELDAKKRNYLQRKGWGVLAFWGQTILRDADGCARQVVELLKARRPSVLSAED</sequence>
<dbReference type="EMBL" id="HF951689">
    <property type="protein sequence ID" value="CCW34629.1"/>
    <property type="molecule type" value="Genomic_DNA"/>
</dbReference>
<dbReference type="GO" id="GO:0043138">
    <property type="term" value="F:3'-5' DNA helicase activity"/>
    <property type="evidence" value="ECO:0007669"/>
    <property type="project" value="TreeGrafter"/>
</dbReference>
<dbReference type="eggNOG" id="COG1205">
    <property type="taxonomic scope" value="Bacteria"/>
</dbReference>
<dbReference type="PATRIC" id="fig|1303518.3.peg.813"/>
<reference evidence="7" key="1">
    <citation type="submission" date="2013-03" db="EMBL/GenBank/DDBJ databases">
        <title>Genome sequence of Chthonomonas calidirosea, the first sequenced genome from the Armatimonadetes phylum (formally candidate division OP10).</title>
        <authorList>
            <person name="Lee K.C.Y."/>
            <person name="Morgan X.C."/>
            <person name="Dunfield P.F."/>
            <person name="Tamas I."/>
            <person name="Houghton K.M."/>
            <person name="Vyssotski M."/>
            <person name="Ryan J.L.J."/>
            <person name="Lagutin K."/>
            <person name="McDonald I.R."/>
            <person name="Stott M.B."/>
        </authorList>
    </citation>
    <scope>NUCLEOTIDE SEQUENCE [LARGE SCALE GENOMIC DNA]</scope>
    <source>
        <strain evidence="7">DSM 23976 / ICMP 18418 / T49</strain>
    </source>
</reference>
<evidence type="ECO:0000259" key="4">
    <source>
        <dbReference type="PROSITE" id="PS51192"/>
    </source>
</evidence>
<dbReference type="PROSITE" id="PS51192">
    <property type="entry name" value="HELICASE_ATP_BIND_1"/>
    <property type="match status" value="1"/>
</dbReference>
<dbReference type="GO" id="GO:0003676">
    <property type="term" value="F:nucleic acid binding"/>
    <property type="evidence" value="ECO:0007669"/>
    <property type="project" value="InterPro"/>
</dbReference>
<dbReference type="Gene3D" id="3.40.960.10">
    <property type="entry name" value="VSR Endonuclease"/>
    <property type="match status" value="1"/>
</dbReference>